<organism evidence="1 2">
    <name type="scientific">Hyunsoonleella pacifica</name>
    <dbReference type="NCBI Taxonomy" id="1080224"/>
    <lineage>
        <taxon>Bacteria</taxon>
        <taxon>Pseudomonadati</taxon>
        <taxon>Bacteroidota</taxon>
        <taxon>Flavobacteriia</taxon>
        <taxon>Flavobacteriales</taxon>
        <taxon>Flavobacteriaceae</taxon>
    </lineage>
</organism>
<gene>
    <name evidence="1" type="ORF">EYD46_12560</name>
</gene>
<reference evidence="1 2" key="1">
    <citation type="journal article" date="2015" name="Int. J. Syst. Evol. Microbiol.">
        <title>Hyunsoonleella pacifica sp. nov., isolated from seawater of South Pacific Gyre.</title>
        <authorList>
            <person name="Gao X."/>
            <person name="Zhang Z."/>
            <person name="Dai X."/>
            <person name="Zhang X.H."/>
        </authorList>
    </citation>
    <scope>NUCLEOTIDE SEQUENCE [LARGE SCALE GENOMIC DNA]</scope>
    <source>
        <strain evidence="1 2">SW033</strain>
    </source>
</reference>
<proteinExistence type="predicted"/>
<dbReference type="EMBL" id="SIRS01000005">
    <property type="protein sequence ID" value="TBN14400.1"/>
    <property type="molecule type" value="Genomic_DNA"/>
</dbReference>
<keyword evidence="2" id="KW-1185">Reference proteome</keyword>
<accession>A0A4Q9FL22</accession>
<dbReference type="Proteomes" id="UP000292372">
    <property type="component" value="Unassembled WGS sequence"/>
</dbReference>
<sequence>MVIEEVSRIEGKNNESLWDKIDEYYNKILNTEELLLKGSSNKNLVKVTPSFNHFLSYNIPLNSKQSDLYSKVYQTVAFDERIYQNASGEALFPLYNGNNEINGYFVDTTDGVKAYKESSFKNSLWFSNIPDDMEWLLIFNNPREAVAFHQKFDLDKALYIALGEINYETTKLLFQIKNLTKSKRLIVSFTGEKKIESYIRDLNFFSFMDSSNFSMQLYDGEIKVGFKIGEEKTFVRFYNSVRRYNEGLSKSFLKYNKIIDQHRINKYSITVSQEGNRLSVRVPLEVNAIKFFVWSYYKNYLKNSIDILKPKLNSWFLEYESSQSITLKGKEEILKTYKIAL</sequence>
<dbReference type="RefSeq" id="WP_130937521.1">
    <property type="nucleotide sequence ID" value="NZ_BMEE01000002.1"/>
</dbReference>
<dbReference type="AlphaFoldDB" id="A0A4Q9FL22"/>
<name>A0A4Q9FL22_9FLAO</name>
<dbReference type="OrthoDB" id="1170608at2"/>
<evidence type="ECO:0000313" key="2">
    <source>
        <dbReference type="Proteomes" id="UP000292372"/>
    </source>
</evidence>
<protein>
    <submittedName>
        <fullName evidence="1">Uncharacterized protein</fullName>
    </submittedName>
</protein>
<comment type="caution">
    <text evidence="1">The sequence shown here is derived from an EMBL/GenBank/DDBJ whole genome shotgun (WGS) entry which is preliminary data.</text>
</comment>
<evidence type="ECO:0000313" key="1">
    <source>
        <dbReference type="EMBL" id="TBN14400.1"/>
    </source>
</evidence>